<dbReference type="Proteomes" id="UP000887540">
    <property type="component" value="Unplaced"/>
</dbReference>
<protein>
    <submittedName>
        <fullName evidence="3">MARVEL domain-containing protein</fullName>
    </submittedName>
</protein>
<evidence type="ECO:0000313" key="2">
    <source>
        <dbReference type="Proteomes" id="UP000887540"/>
    </source>
</evidence>
<feature type="transmembrane region" description="Helical" evidence="1">
    <location>
        <begin position="128"/>
        <end position="155"/>
    </location>
</feature>
<organism evidence="2 3">
    <name type="scientific">Acrobeloides nanus</name>
    <dbReference type="NCBI Taxonomy" id="290746"/>
    <lineage>
        <taxon>Eukaryota</taxon>
        <taxon>Metazoa</taxon>
        <taxon>Ecdysozoa</taxon>
        <taxon>Nematoda</taxon>
        <taxon>Chromadorea</taxon>
        <taxon>Rhabditida</taxon>
        <taxon>Tylenchina</taxon>
        <taxon>Cephalobomorpha</taxon>
        <taxon>Cephaloboidea</taxon>
        <taxon>Cephalobidae</taxon>
        <taxon>Acrobeloides</taxon>
    </lineage>
</organism>
<feature type="transmembrane region" description="Helical" evidence="1">
    <location>
        <begin position="31"/>
        <end position="52"/>
    </location>
</feature>
<sequence length="176" mass="20046">MDVSSMGILFGEYFIRHGKLTKRKASIHMPFYMFITGSLLMSAISSLMSSIFADQRDLSGILLTICVLSFMLITSLCVWLSDVLKLSAWLYLPFLVVHLMVILHLAWFLDKLGECPKCTSTSGPHVTIFTGTFVMAYLGYILYVSYLILCAFLYVRWHNSDVPKKSLIDRYFKSVV</sequence>
<keyword evidence="1" id="KW-0812">Transmembrane</keyword>
<accession>A0A914CNU3</accession>
<dbReference type="AlphaFoldDB" id="A0A914CNU3"/>
<feature type="transmembrane region" description="Helical" evidence="1">
    <location>
        <begin position="58"/>
        <end position="81"/>
    </location>
</feature>
<evidence type="ECO:0000256" key="1">
    <source>
        <dbReference type="SAM" id="Phobius"/>
    </source>
</evidence>
<evidence type="ECO:0000313" key="3">
    <source>
        <dbReference type="WBParaSite" id="ACRNAN_scaffold1284.g31194.t1"/>
    </source>
</evidence>
<reference evidence="3" key="1">
    <citation type="submission" date="2022-11" db="UniProtKB">
        <authorList>
            <consortium name="WormBaseParasite"/>
        </authorList>
    </citation>
    <scope>IDENTIFICATION</scope>
</reference>
<name>A0A914CNU3_9BILA</name>
<proteinExistence type="predicted"/>
<keyword evidence="1" id="KW-0472">Membrane</keyword>
<feature type="transmembrane region" description="Helical" evidence="1">
    <location>
        <begin position="88"/>
        <end position="108"/>
    </location>
</feature>
<dbReference type="WBParaSite" id="ACRNAN_scaffold1284.g31194.t1">
    <property type="protein sequence ID" value="ACRNAN_scaffold1284.g31194.t1"/>
    <property type="gene ID" value="ACRNAN_scaffold1284.g31194"/>
</dbReference>
<keyword evidence="2" id="KW-1185">Reference proteome</keyword>
<keyword evidence="1" id="KW-1133">Transmembrane helix</keyword>